<reference evidence="3 5" key="1">
    <citation type="journal article" date="2008" name="Science">
        <title>The Physcomitrella genome reveals evolutionary insights into the conquest of land by plants.</title>
        <authorList>
            <person name="Rensing S."/>
            <person name="Lang D."/>
            <person name="Zimmer A."/>
            <person name="Terry A."/>
            <person name="Salamov A."/>
            <person name="Shapiro H."/>
            <person name="Nishiyama T."/>
            <person name="Perroud P.-F."/>
            <person name="Lindquist E."/>
            <person name="Kamisugi Y."/>
            <person name="Tanahashi T."/>
            <person name="Sakakibara K."/>
            <person name="Fujita T."/>
            <person name="Oishi K."/>
            <person name="Shin-I T."/>
            <person name="Kuroki Y."/>
            <person name="Toyoda A."/>
            <person name="Suzuki Y."/>
            <person name="Hashimoto A."/>
            <person name="Yamaguchi K."/>
            <person name="Sugano A."/>
            <person name="Kohara Y."/>
            <person name="Fujiyama A."/>
            <person name="Anterola A."/>
            <person name="Aoki S."/>
            <person name="Ashton N."/>
            <person name="Barbazuk W.B."/>
            <person name="Barker E."/>
            <person name="Bennetzen J."/>
            <person name="Bezanilla M."/>
            <person name="Blankenship R."/>
            <person name="Cho S.H."/>
            <person name="Dutcher S."/>
            <person name="Estelle M."/>
            <person name="Fawcett J.A."/>
            <person name="Gundlach H."/>
            <person name="Hanada K."/>
            <person name="Heyl A."/>
            <person name="Hicks K.A."/>
            <person name="Hugh J."/>
            <person name="Lohr M."/>
            <person name="Mayer K."/>
            <person name="Melkozernov A."/>
            <person name="Murata T."/>
            <person name="Nelson D."/>
            <person name="Pils B."/>
            <person name="Prigge M."/>
            <person name="Reiss B."/>
            <person name="Renner T."/>
            <person name="Rombauts S."/>
            <person name="Rushton P."/>
            <person name="Sanderfoot A."/>
            <person name="Schween G."/>
            <person name="Shiu S.-H."/>
            <person name="Stueber K."/>
            <person name="Theodoulou F.L."/>
            <person name="Tu H."/>
            <person name="Van de Peer Y."/>
            <person name="Verrier P.J."/>
            <person name="Waters E."/>
            <person name="Wood A."/>
            <person name="Yang L."/>
            <person name="Cove D."/>
            <person name="Cuming A."/>
            <person name="Hasebe M."/>
            <person name="Lucas S."/>
            <person name="Mishler D.B."/>
            <person name="Reski R."/>
            <person name="Grigoriev I."/>
            <person name="Quatrano R.S."/>
            <person name="Boore J.L."/>
        </authorList>
    </citation>
    <scope>NUCLEOTIDE SEQUENCE [LARGE SCALE GENOMIC DNA]</scope>
    <source>
        <strain evidence="4 5">cv. Gransden 2004</strain>
    </source>
</reference>
<sequence length="179" mass="19175">MTGGNGSRSSRPSLLLIFMLIPVFAATAHDAVHGDDRSSLPRQSPRAPDSAHEISGEPGTNFKYGKMTFDEALHHGSDSDEPTTCTCTCYRDVPESPKTPLQSSPMHRDRSPPPAPYRYSPSPAYSTPAPPTGSTTSPVTFNSPPPTPYYDIPAYNKPSPPVVAAPETFVPPPPPSPVY</sequence>
<feature type="compositionally biased region" description="Basic and acidic residues" evidence="1">
    <location>
        <begin position="68"/>
        <end position="78"/>
    </location>
</feature>
<dbReference type="PaxDb" id="3218-PP1S66_120V6.1"/>
<gene>
    <name evidence="4" type="primary">LOC112292805</name>
    <name evidence="3" type="ORF">PHYPA_020141</name>
</gene>
<keyword evidence="2" id="KW-0732">Signal</keyword>
<dbReference type="Proteomes" id="UP000006727">
    <property type="component" value="Chromosome 15"/>
</dbReference>
<feature type="compositionally biased region" description="Pro residues" evidence="1">
    <location>
        <begin position="158"/>
        <end position="179"/>
    </location>
</feature>
<accession>A9SCR9</accession>
<evidence type="ECO:0000313" key="4">
    <source>
        <dbReference type="EnsemblPlants" id="PAC:32928680.CDS.1"/>
    </source>
</evidence>
<feature type="compositionally biased region" description="Low complexity" evidence="1">
    <location>
        <begin position="117"/>
        <end position="138"/>
    </location>
</feature>
<dbReference type="AlphaFoldDB" id="A9SCR9"/>
<feature type="signal peptide" evidence="2">
    <location>
        <begin position="1"/>
        <end position="25"/>
    </location>
</feature>
<evidence type="ECO:0000313" key="3">
    <source>
        <dbReference type="EMBL" id="PNR39861.1"/>
    </source>
</evidence>
<feature type="chain" id="PRO_5014297920" evidence="2">
    <location>
        <begin position="26"/>
        <end position="179"/>
    </location>
</feature>
<keyword evidence="5" id="KW-1185">Reference proteome</keyword>
<protein>
    <submittedName>
        <fullName evidence="3 4">Uncharacterized protein</fullName>
    </submittedName>
</protein>
<dbReference type="RefSeq" id="XP_024397403.1">
    <property type="nucleotide sequence ID" value="XM_024541635.2"/>
</dbReference>
<dbReference type="Gramene" id="Pp3c15_23410V3.2">
    <property type="protein sequence ID" value="PAC:32928681.CDS.1"/>
    <property type="gene ID" value="Pp3c15_23410"/>
</dbReference>
<evidence type="ECO:0000256" key="1">
    <source>
        <dbReference type="SAM" id="MobiDB-lite"/>
    </source>
</evidence>
<evidence type="ECO:0000313" key="5">
    <source>
        <dbReference type="Proteomes" id="UP000006727"/>
    </source>
</evidence>
<organism evidence="3">
    <name type="scientific">Physcomitrium patens</name>
    <name type="common">Spreading-leaved earth moss</name>
    <name type="synonym">Physcomitrella patens</name>
    <dbReference type="NCBI Taxonomy" id="3218"/>
    <lineage>
        <taxon>Eukaryota</taxon>
        <taxon>Viridiplantae</taxon>
        <taxon>Streptophyta</taxon>
        <taxon>Embryophyta</taxon>
        <taxon>Bryophyta</taxon>
        <taxon>Bryophytina</taxon>
        <taxon>Bryopsida</taxon>
        <taxon>Funariidae</taxon>
        <taxon>Funariales</taxon>
        <taxon>Funariaceae</taxon>
        <taxon>Physcomitrium</taxon>
    </lineage>
</organism>
<name>A9SCR9_PHYPA</name>
<dbReference type="EMBL" id="ABEU02000015">
    <property type="protein sequence ID" value="PNR39861.1"/>
    <property type="molecule type" value="Genomic_DNA"/>
</dbReference>
<dbReference type="EnsemblPlants" id="Pp3c15_23410V3.2">
    <property type="protein sequence ID" value="PAC:32928681.CDS.1"/>
    <property type="gene ID" value="Pp3c15_23410"/>
</dbReference>
<dbReference type="GeneID" id="112292805"/>
<dbReference type="Gramene" id="Pp3c15_23410V3.1">
    <property type="protein sequence ID" value="PAC:32928680.CDS.1"/>
    <property type="gene ID" value="Pp3c15_23410"/>
</dbReference>
<dbReference type="EnsemblPlants" id="Pp3c15_23410V3.1">
    <property type="protein sequence ID" value="PAC:32928680.CDS.1"/>
    <property type="gene ID" value="Pp3c15_23410"/>
</dbReference>
<feature type="region of interest" description="Disordered" evidence="1">
    <location>
        <begin position="33"/>
        <end position="179"/>
    </location>
</feature>
<dbReference type="KEGG" id="ppp:112292805"/>
<reference evidence="3 5" key="2">
    <citation type="journal article" date="2018" name="Plant J.">
        <title>The Physcomitrella patens chromosome-scale assembly reveals moss genome structure and evolution.</title>
        <authorList>
            <person name="Lang D."/>
            <person name="Ullrich K.K."/>
            <person name="Murat F."/>
            <person name="Fuchs J."/>
            <person name="Jenkins J."/>
            <person name="Haas F.B."/>
            <person name="Piednoel M."/>
            <person name="Gundlach H."/>
            <person name="Van Bel M."/>
            <person name="Meyberg R."/>
            <person name="Vives C."/>
            <person name="Morata J."/>
            <person name="Symeonidi A."/>
            <person name="Hiss M."/>
            <person name="Muchero W."/>
            <person name="Kamisugi Y."/>
            <person name="Saleh O."/>
            <person name="Blanc G."/>
            <person name="Decker E.L."/>
            <person name="van Gessel N."/>
            <person name="Grimwood J."/>
            <person name="Hayes R.D."/>
            <person name="Graham S.W."/>
            <person name="Gunter L.E."/>
            <person name="McDaniel S.F."/>
            <person name="Hoernstein S.N.W."/>
            <person name="Larsson A."/>
            <person name="Li F.W."/>
            <person name="Perroud P.F."/>
            <person name="Phillips J."/>
            <person name="Ranjan P."/>
            <person name="Rokshar D.S."/>
            <person name="Rothfels C.J."/>
            <person name="Schneider L."/>
            <person name="Shu S."/>
            <person name="Stevenson D.W."/>
            <person name="Thummler F."/>
            <person name="Tillich M."/>
            <person name="Villarreal Aguilar J.C."/>
            <person name="Widiez T."/>
            <person name="Wong G.K."/>
            <person name="Wymore A."/>
            <person name="Zhang Y."/>
            <person name="Zimmer A.D."/>
            <person name="Quatrano R.S."/>
            <person name="Mayer K.F.X."/>
            <person name="Goodstein D."/>
            <person name="Casacuberta J.M."/>
            <person name="Vandepoele K."/>
            <person name="Reski R."/>
            <person name="Cuming A.C."/>
            <person name="Tuskan G.A."/>
            <person name="Maumus F."/>
            <person name="Salse J."/>
            <person name="Schmutz J."/>
            <person name="Rensing S.A."/>
        </authorList>
    </citation>
    <scope>NUCLEOTIDE SEQUENCE [LARGE SCALE GENOMIC DNA]</scope>
    <source>
        <strain evidence="4 5">cv. Gransden 2004</strain>
    </source>
</reference>
<dbReference type="HOGENOM" id="CLU_1505874_0_0_1"/>
<proteinExistence type="predicted"/>
<evidence type="ECO:0000256" key="2">
    <source>
        <dbReference type="SAM" id="SignalP"/>
    </source>
</evidence>
<reference evidence="4" key="3">
    <citation type="submission" date="2020-12" db="UniProtKB">
        <authorList>
            <consortium name="EnsemblPlants"/>
        </authorList>
    </citation>
    <scope>IDENTIFICATION</scope>
</reference>